<evidence type="ECO:0000256" key="3">
    <source>
        <dbReference type="ARBA" id="ARBA00022692"/>
    </source>
</evidence>
<dbReference type="GO" id="GO:0005886">
    <property type="term" value="C:plasma membrane"/>
    <property type="evidence" value="ECO:0007669"/>
    <property type="project" value="TreeGrafter"/>
</dbReference>
<evidence type="ECO:0000256" key="4">
    <source>
        <dbReference type="ARBA" id="ARBA00022989"/>
    </source>
</evidence>
<dbReference type="AlphaFoldDB" id="A0AAU9CTK5"/>
<dbReference type="EMBL" id="AP024718">
    <property type="protein sequence ID" value="BCX87940.1"/>
    <property type="molecule type" value="Genomic_DNA"/>
</dbReference>
<sequence>MNRQLLGLAAGLAGVAVMLGAFGAHGLQARVSEHFLSVWQTAVRYQMWHALGLGLIAVAEPELPGLRWSVRLMLLGIVVFCGTLYLLVLSGWRWLGMITPLGGLALIAAWLWLAWQCWRGNDA</sequence>
<evidence type="ECO:0000313" key="8">
    <source>
        <dbReference type="Proteomes" id="UP001321450"/>
    </source>
</evidence>
<evidence type="ECO:0000256" key="6">
    <source>
        <dbReference type="SAM" id="Phobius"/>
    </source>
</evidence>
<evidence type="ECO:0000256" key="2">
    <source>
        <dbReference type="ARBA" id="ARBA00009694"/>
    </source>
</evidence>
<dbReference type="InterPro" id="IPR006696">
    <property type="entry name" value="DUF423"/>
</dbReference>
<accession>A0AAU9CTK5</accession>
<keyword evidence="5 6" id="KW-0472">Membrane</keyword>
<proteinExistence type="inferred from homology"/>
<name>A0AAU9CTK5_9GAMM</name>
<dbReference type="PANTHER" id="PTHR43461:SF1">
    <property type="entry name" value="TRANSMEMBRANE PROTEIN 256"/>
    <property type="match status" value="1"/>
</dbReference>
<feature type="transmembrane region" description="Helical" evidence="6">
    <location>
        <begin position="70"/>
        <end position="88"/>
    </location>
</feature>
<dbReference type="Pfam" id="PF04241">
    <property type="entry name" value="DUF423"/>
    <property type="match status" value="1"/>
</dbReference>
<dbReference type="PANTHER" id="PTHR43461">
    <property type="entry name" value="TRANSMEMBRANE PROTEIN 256"/>
    <property type="match status" value="1"/>
</dbReference>
<dbReference type="KEGG" id="meiy:MIN45_P0307"/>
<feature type="transmembrane region" description="Helical" evidence="6">
    <location>
        <begin position="94"/>
        <end position="115"/>
    </location>
</feature>
<dbReference type="RefSeq" id="WP_286292953.1">
    <property type="nucleotide sequence ID" value="NZ_AP024718.1"/>
</dbReference>
<evidence type="ECO:0008006" key="9">
    <source>
        <dbReference type="Google" id="ProtNLM"/>
    </source>
</evidence>
<keyword evidence="4 6" id="KW-1133">Transmembrane helix</keyword>
<evidence type="ECO:0000256" key="1">
    <source>
        <dbReference type="ARBA" id="ARBA00004141"/>
    </source>
</evidence>
<dbReference type="Proteomes" id="UP001321450">
    <property type="component" value="Chromosome"/>
</dbReference>
<reference evidence="8" key="1">
    <citation type="journal article" date="2024" name="Int. J. Syst. Evol. Microbiol.">
        <title>Methylomarinovum tepidoasis sp. nov., a moderately thermophilic methanotroph of the family Methylothermaceae isolated from a deep-sea hydrothermal field.</title>
        <authorList>
            <person name="Hirayama H."/>
            <person name="Takaki Y."/>
            <person name="Abe M."/>
            <person name="Miyazaki M."/>
            <person name="Uematsu K."/>
            <person name="Matsui Y."/>
            <person name="Takai K."/>
        </authorList>
    </citation>
    <scope>NUCLEOTIDE SEQUENCE [LARGE SCALE GENOMIC DNA]</scope>
    <source>
        <strain evidence="8">IN45</strain>
    </source>
</reference>
<gene>
    <name evidence="7" type="ORF">MIN45_P0307</name>
</gene>
<comment type="similarity">
    <text evidence="2">Belongs to the UPF0382 family.</text>
</comment>
<organism evidence="7 8">
    <name type="scientific">Methylomarinovum tepidoasis</name>
    <dbReference type="NCBI Taxonomy" id="2840183"/>
    <lineage>
        <taxon>Bacteria</taxon>
        <taxon>Pseudomonadati</taxon>
        <taxon>Pseudomonadota</taxon>
        <taxon>Gammaproteobacteria</taxon>
        <taxon>Methylococcales</taxon>
        <taxon>Methylothermaceae</taxon>
        <taxon>Methylomarinovum</taxon>
    </lineage>
</organism>
<comment type="subcellular location">
    <subcellularLocation>
        <location evidence="1">Membrane</location>
        <topology evidence="1">Multi-pass membrane protein</topology>
    </subcellularLocation>
</comment>
<evidence type="ECO:0000256" key="5">
    <source>
        <dbReference type="ARBA" id="ARBA00023136"/>
    </source>
</evidence>
<protein>
    <recommendedName>
        <fullName evidence="9">DUF423 domain-containing protein</fullName>
    </recommendedName>
</protein>
<keyword evidence="8" id="KW-1185">Reference proteome</keyword>
<evidence type="ECO:0000313" key="7">
    <source>
        <dbReference type="EMBL" id="BCX87940.1"/>
    </source>
</evidence>
<keyword evidence="3 6" id="KW-0812">Transmembrane</keyword>